<dbReference type="SMART" id="SM00254">
    <property type="entry name" value="ShKT"/>
    <property type="match status" value="4"/>
</dbReference>
<evidence type="ECO:0000256" key="2">
    <source>
        <dbReference type="SAM" id="SignalP"/>
    </source>
</evidence>
<dbReference type="PROSITE" id="PS51670">
    <property type="entry name" value="SHKT"/>
    <property type="match status" value="4"/>
</dbReference>
<sequence length="256" mass="27765">MFQIIFFLLLIIAISGANNDCYDISTSCNKGICTKFPQFARNSCAKTCGFCGSTNSDTSSSSSASKSDACHDKDFDCSNEICQNYPYTAKERCAKFCGLCGDSLSRNSGHLSSVISSSHQQSSSLKSERKLSSPCIDKDYDCTQEICHNYPFTAKERCAKTCGLCSNSTITSGTANTTIKINKSKGIPSLPLNRETENVPLSGHLCFDKNIDCKKEICRDYPFTAKAQCAKTCGFCSDNGGVIPPLPSSLSAFQRF</sequence>
<feature type="signal peptide" evidence="2">
    <location>
        <begin position="1"/>
        <end position="16"/>
    </location>
</feature>
<evidence type="ECO:0000256" key="1">
    <source>
        <dbReference type="PROSITE-ProRule" id="PRU01005"/>
    </source>
</evidence>
<feature type="domain" description="ShKT" evidence="3">
    <location>
        <begin position="70"/>
        <end position="100"/>
    </location>
</feature>
<reference evidence="4 5" key="1">
    <citation type="submission" date="2018-11" db="EMBL/GenBank/DDBJ databases">
        <authorList>
            <consortium name="Pathogen Informatics"/>
        </authorList>
    </citation>
    <scope>NUCLEOTIDE SEQUENCE [LARGE SCALE GENOMIC DNA]</scope>
</reference>
<accession>A0A3P7F387</accession>
<name>A0A3P7F387_WUCBA</name>
<dbReference type="Proteomes" id="UP000270924">
    <property type="component" value="Unassembled WGS sequence"/>
</dbReference>
<dbReference type="PANTHER" id="PTHR21724">
    <property type="entry name" value="SHKT DOMAIN-CONTAINING PROTEIN"/>
    <property type="match status" value="1"/>
</dbReference>
<comment type="caution">
    <text evidence="1">Lacks conserved residue(s) required for the propagation of feature annotation.</text>
</comment>
<evidence type="ECO:0000259" key="3">
    <source>
        <dbReference type="PROSITE" id="PS51670"/>
    </source>
</evidence>
<feature type="domain" description="ShKT" evidence="3">
    <location>
        <begin position="135"/>
        <end position="165"/>
    </location>
</feature>
<dbReference type="OMA" id="HANCARY"/>
<evidence type="ECO:0000313" key="4">
    <source>
        <dbReference type="EMBL" id="VDM23069.1"/>
    </source>
</evidence>
<protein>
    <recommendedName>
        <fullName evidence="3">ShKT domain-containing protein</fullName>
    </recommendedName>
</protein>
<proteinExistence type="predicted"/>
<dbReference type="Pfam" id="PF01549">
    <property type="entry name" value="ShK"/>
    <property type="match status" value="4"/>
</dbReference>
<keyword evidence="5" id="KW-1185">Reference proteome</keyword>
<keyword evidence="2" id="KW-0732">Signal</keyword>
<dbReference type="OrthoDB" id="5876775at2759"/>
<dbReference type="PANTHER" id="PTHR21724:SF109">
    <property type="entry name" value="SHKT DOMAIN-CONTAINING PROTEIN"/>
    <property type="match status" value="1"/>
</dbReference>
<feature type="chain" id="PRO_5018227111" description="ShKT domain-containing protein" evidence="2">
    <location>
        <begin position="17"/>
        <end position="256"/>
    </location>
</feature>
<dbReference type="InterPro" id="IPR003582">
    <property type="entry name" value="ShKT_dom"/>
</dbReference>
<dbReference type="InParanoid" id="A0A3P7F387"/>
<dbReference type="EMBL" id="UYWW01013145">
    <property type="protein sequence ID" value="VDM23069.1"/>
    <property type="molecule type" value="Genomic_DNA"/>
</dbReference>
<gene>
    <name evidence="4" type="ORF">WBA_LOCUS12804</name>
</gene>
<evidence type="ECO:0000313" key="5">
    <source>
        <dbReference type="Proteomes" id="UP000270924"/>
    </source>
</evidence>
<feature type="domain" description="ShKT" evidence="3">
    <location>
        <begin position="21"/>
        <end position="51"/>
    </location>
</feature>
<feature type="domain" description="ShKT" evidence="3">
    <location>
        <begin position="206"/>
        <end position="236"/>
    </location>
</feature>
<organism evidence="4 5">
    <name type="scientific">Wuchereria bancrofti</name>
    <dbReference type="NCBI Taxonomy" id="6293"/>
    <lineage>
        <taxon>Eukaryota</taxon>
        <taxon>Metazoa</taxon>
        <taxon>Ecdysozoa</taxon>
        <taxon>Nematoda</taxon>
        <taxon>Chromadorea</taxon>
        <taxon>Rhabditida</taxon>
        <taxon>Spirurina</taxon>
        <taxon>Spiruromorpha</taxon>
        <taxon>Filarioidea</taxon>
        <taxon>Onchocercidae</taxon>
        <taxon>Wuchereria</taxon>
    </lineage>
</organism>
<dbReference type="AlphaFoldDB" id="A0A3P7F387"/>